<evidence type="ECO:0000313" key="13">
    <source>
        <dbReference type="Proteomes" id="UP000027778"/>
    </source>
</evidence>
<accession>A0A073KMR1</accession>
<dbReference type="InterPro" id="IPR004517">
    <property type="entry name" value="HisZ"/>
</dbReference>
<dbReference type="AlphaFoldDB" id="A0A073KMR1"/>
<evidence type="ECO:0000256" key="10">
    <source>
        <dbReference type="PIRSR" id="PIRSR001549-1"/>
    </source>
</evidence>
<dbReference type="GO" id="GO:0006427">
    <property type="term" value="P:histidyl-tRNA aminoacylation"/>
    <property type="evidence" value="ECO:0007669"/>
    <property type="project" value="TreeGrafter"/>
</dbReference>
<dbReference type="InterPro" id="IPR006195">
    <property type="entry name" value="aa-tRNA-synth_II"/>
</dbReference>
<name>A0A073KMR1_9BACI</name>
<feature type="domain" description="Aminoacyl-transfer RNA synthetases class-II family profile" evidence="11">
    <location>
        <begin position="22"/>
        <end position="345"/>
    </location>
</feature>
<dbReference type="STRING" id="574375.AZF08_16875"/>
<feature type="binding site" evidence="10">
    <location>
        <begin position="274"/>
        <end position="275"/>
    </location>
    <ligand>
        <name>L-histidine</name>
        <dbReference type="ChEBI" id="CHEBI:57595"/>
    </ligand>
</feature>
<dbReference type="OrthoDB" id="9800814at2"/>
<evidence type="ECO:0000259" key="11">
    <source>
        <dbReference type="PROSITE" id="PS50862"/>
    </source>
</evidence>
<dbReference type="eggNOG" id="COG3705">
    <property type="taxonomic scope" value="Bacteria"/>
</dbReference>
<comment type="similarity">
    <text evidence="3 9">Belongs to the class-II aminoacyl-tRNA synthetase family. HisZ subfamily.</text>
</comment>
<comment type="subcellular location">
    <subcellularLocation>
        <location evidence="1 9">Cytoplasm</location>
    </subcellularLocation>
</comment>
<feature type="binding site" evidence="10">
    <location>
        <position position="127"/>
    </location>
    <ligand>
        <name>L-histidine</name>
        <dbReference type="ChEBI" id="CHEBI:57595"/>
    </ligand>
</feature>
<sequence>MTKWKRANPNGTRDYVFEECTLIEETEQKLRRTFLERGYEEVRTPTIEFYDVFSFQNRPIDEEKMYKFFDQQGRIIVLRPDMTIPLARVIGTHGGDSPVKVTYSGNVFRANESLSGKYNEIIQTGIEIIGIDNVRAEIECVVSVIQALQGVGMHSFTIELGQVQLYKCIIKKLSFKEEEEMLLRTYIESKNYAALSNFLQEKNLDRSDETVRLLEKLPRLFGKLEVIEEAEKLASNDEMRQAIARIKEIYKTIGKLGYGSYISIDLGMIQHLHYYTGVIFKGYIYEIGEEIVSGGRYDELIGNFGEMAPAVGLAVQVNQIVRALQEQQESVKRKQLDVMIYYTLDWLAEAERLCNLLQKDGWKVELSLFDSLQDTFQFARKNRITTVIEVAGESLVEYVWKEKWMMQKEGEASCVTFKLR</sequence>
<dbReference type="GO" id="GO:0005737">
    <property type="term" value="C:cytoplasm"/>
    <property type="evidence" value="ECO:0007669"/>
    <property type="project" value="UniProtKB-SubCell"/>
</dbReference>
<dbReference type="InterPro" id="IPR004516">
    <property type="entry name" value="HisRS/HisZ"/>
</dbReference>
<keyword evidence="5 9" id="KW-0963">Cytoplasm</keyword>
<dbReference type="GO" id="GO:0000105">
    <property type="term" value="P:L-histidine biosynthetic process"/>
    <property type="evidence" value="ECO:0007669"/>
    <property type="project" value="UniProtKB-UniRule"/>
</dbReference>
<evidence type="ECO:0000256" key="3">
    <source>
        <dbReference type="ARBA" id="ARBA00005539"/>
    </source>
</evidence>
<dbReference type="Proteomes" id="UP000027778">
    <property type="component" value="Unassembled WGS sequence"/>
</dbReference>
<protein>
    <recommendedName>
        <fullName evidence="4 9">ATP phosphoribosyltransferase regulatory subunit</fullName>
    </recommendedName>
</protein>
<keyword evidence="13" id="KW-1185">Reference proteome</keyword>
<dbReference type="UniPathway" id="UPA00031">
    <property type="reaction ID" value="UER00006"/>
</dbReference>
<dbReference type="RefSeq" id="WP_033675230.1">
    <property type="nucleotide sequence ID" value="NZ_JOTM01000013.1"/>
</dbReference>
<comment type="pathway">
    <text evidence="2 9">Amino-acid biosynthesis; L-histidine biosynthesis; L-histidine from 5-phospho-alpha-D-ribose 1-diphosphate: step 1/9.</text>
</comment>
<evidence type="ECO:0000256" key="2">
    <source>
        <dbReference type="ARBA" id="ARBA00004667"/>
    </source>
</evidence>
<dbReference type="Pfam" id="PF13393">
    <property type="entry name" value="tRNA-synt_His"/>
    <property type="match status" value="1"/>
</dbReference>
<dbReference type="SUPFAM" id="SSF55681">
    <property type="entry name" value="Class II aaRS and biotin synthetases"/>
    <property type="match status" value="1"/>
</dbReference>
<dbReference type="GO" id="GO:0140096">
    <property type="term" value="F:catalytic activity, acting on a protein"/>
    <property type="evidence" value="ECO:0007669"/>
    <property type="project" value="UniProtKB-ARBA"/>
</dbReference>
<keyword evidence="7 9" id="KW-0368">Histidine biosynthesis</keyword>
<dbReference type="Gene3D" id="3.30.930.10">
    <property type="entry name" value="Bira Bifunctional Protein, Domain 2"/>
    <property type="match status" value="1"/>
</dbReference>
<dbReference type="CDD" id="cd00773">
    <property type="entry name" value="HisRS-like_core"/>
    <property type="match status" value="1"/>
</dbReference>
<evidence type="ECO:0000256" key="7">
    <source>
        <dbReference type="ARBA" id="ARBA00023102"/>
    </source>
</evidence>
<dbReference type="HAMAP" id="MF_00125">
    <property type="entry name" value="HisZ"/>
    <property type="match status" value="1"/>
</dbReference>
<evidence type="ECO:0000256" key="8">
    <source>
        <dbReference type="ARBA" id="ARBA00025246"/>
    </source>
</evidence>
<proteinExistence type="inferred from homology"/>
<feature type="binding site" evidence="10">
    <location>
        <begin position="81"/>
        <end position="83"/>
    </location>
    <ligand>
        <name>L-histidine</name>
        <dbReference type="ChEBI" id="CHEBI:57595"/>
    </ligand>
</feature>
<dbReference type="NCBIfam" id="TIGR00443">
    <property type="entry name" value="hisZ_biosyn_reg"/>
    <property type="match status" value="1"/>
</dbReference>
<comment type="function">
    <text evidence="8 9">Required for the first step of histidine biosynthesis. May allow the feedback regulation of ATP phosphoribosyltransferase activity by histidine.</text>
</comment>
<dbReference type="EMBL" id="JOTM01000013">
    <property type="protein sequence ID" value="KEK23668.1"/>
    <property type="molecule type" value="Genomic_DNA"/>
</dbReference>
<dbReference type="NCBIfam" id="NF008938">
    <property type="entry name" value="PRK12292.1-6"/>
    <property type="match status" value="1"/>
</dbReference>
<evidence type="ECO:0000256" key="4">
    <source>
        <dbReference type="ARBA" id="ARBA00020397"/>
    </source>
</evidence>
<keyword evidence="6 9" id="KW-0028">Amino-acid biosynthesis</keyword>
<reference evidence="12 13" key="1">
    <citation type="submission" date="2014-06" db="EMBL/GenBank/DDBJ databases">
        <title>Draft genome sequence of Bacillus gaemokensis JCM 15801 (MCCC 1A00707).</title>
        <authorList>
            <person name="Lai Q."/>
            <person name="Liu Y."/>
            <person name="Shao Z."/>
        </authorList>
    </citation>
    <scope>NUCLEOTIDE SEQUENCE [LARGE SCALE GENOMIC DNA]</scope>
    <source>
        <strain evidence="12 13">JCM 15801</strain>
    </source>
</reference>
<dbReference type="GO" id="GO:0004821">
    <property type="term" value="F:histidine-tRNA ligase activity"/>
    <property type="evidence" value="ECO:0007669"/>
    <property type="project" value="TreeGrafter"/>
</dbReference>
<gene>
    <name evidence="9" type="primary">hisZ</name>
    <name evidence="12" type="ORF">BAGA_06830</name>
</gene>
<comment type="caution">
    <text evidence="12">The sequence shown here is derived from an EMBL/GenBank/DDBJ whole genome shotgun (WGS) entry which is preliminary data.</text>
</comment>
<dbReference type="InterPro" id="IPR041715">
    <property type="entry name" value="HisRS-like_core"/>
</dbReference>
<dbReference type="PIRSF" id="PIRSF001549">
    <property type="entry name" value="His-tRNA_synth"/>
    <property type="match status" value="1"/>
</dbReference>
<feature type="binding site" evidence="10">
    <location>
        <position position="123"/>
    </location>
    <ligand>
        <name>L-histidine</name>
        <dbReference type="ChEBI" id="CHEBI:57595"/>
    </ligand>
</feature>
<evidence type="ECO:0000256" key="5">
    <source>
        <dbReference type="ARBA" id="ARBA00022490"/>
    </source>
</evidence>
<dbReference type="PANTHER" id="PTHR43707">
    <property type="entry name" value="HISTIDYL-TRNA SYNTHETASE"/>
    <property type="match status" value="1"/>
</dbReference>
<dbReference type="GO" id="GO:0016757">
    <property type="term" value="F:glycosyltransferase activity"/>
    <property type="evidence" value="ECO:0007669"/>
    <property type="project" value="UniProtKB-KW"/>
</dbReference>
<comment type="miscellaneous">
    <text evidence="9">This function is generally fulfilled by the C-terminal part of HisG, which is missing in some bacteria such as this one.</text>
</comment>
<organism evidence="12 13">
    <name type="scientific">Bacillus gaemokensis</name>
    <dbReference type="NCBI Taxonomy" id="574375"/>
    <lineage>
        <taxon>Bacteria</taxon>
        <taxon>Bacillati</taxon>
        <taxon>Bacillota</taxon>
        <taxon>Bacilli</taxon>
        <taxon>Bacillales</taxon>
        <taxon>Bacillaceae</taxon>
        <taxon>Bacillus</taxon>
        <taxon>Bacillus cereus group</taxon>
    </lineage>
</organism>
<evidence type="ECO:0000256" key="6">
    <source>
        <dbReference type="ARBA" id="ARBA00022605"/>
    </source>
</evidence>
<dbReference type="PANTHER" id="PTHR43707:SF6">
    <property type="entry name" value="ATP PHOSPHORIBOSYLTRANSFERASE REGULATORY SUBUNIT"/>
    <property type="match status" value="1"/>
</dbReference>
<dbReference type="InterPro" id="IPR045864">
    <property type="entry name" value="aa-tRNA-synth_II/BPL/LPL"/>
</dbReference>
<keyword evidence="12" id="KW-0808">Transferase</keyword>
<feature type="binding site" evidence="10">
    <location>
        <position position="109"/>
    </location>
    <ligand>
        <name>L-histidine</name>
        <dbReference type="ChEBI" id="CHEBI:57595"/>
    </ligand>
</feature>
<dbReference type="PROSITE" id="PS50862">
    <property type="entry name" value="AA_TRNA_LIGASE_II"/>
    <property type="match status" value="1"/>
</dbReference>
<keyword evidence="12" id="KW-0328">Glycosyltransferase</keyword>
<evidence type="ECO:0000256" key="1">
    <source>
        <dbReference type="ARBA" id="ARBA00004496"/>
    </source>
</evidence>
<evidence type="ECO:0000256" key="9">
    <source>
        <dbReference type="HAMAP-Rule" id="MF_00125"/>
    </source>
</evidence>
<evidence type="ECO:0000313" key="12">
    <source>
        <dbReference type="EMBL" id="KEK23668.1"/>
    </source>
</evidence>
<comment type="subunit">
    <text evidence="9">Heteromultimer composed of HisG and HisZ subunits.</text>
</comment>